<dbReference type="PROSITE" id="PS51480">
    <property type="entry name" value="DHAL"/>
    <property type="match status" value="1"/>
</dbReference>
<evidence type="ECO:0000313" key="8">
    <source>
        <dbReference type="EMBL" id="GAA2624435.1"/>
    </source>
</evidence>
<dbReference type="NCBIfam" id="NF011049">
    <property type="entry name" value="PRK14479.1"/>
    <property type="match status" value="1"/>
</dbReference>
<evidence type="ECO:0000259" key="7">
    <source>
        <dbReference type="PROSITE" id="PS51481"/>
    </source>
</evidence>
<dbReference type="PANTHER" id="PTHR28629:SF4">
    <property type="entry name" value="TRIOKINASE_FMN CYCLASE"/>
    <property type="match status" value="1"/>
</dbReference>
<dbReference type="PROSITE" id="PS51481">
    <property type="entry name" value="DHAK"/>
    <property type="match status" value="1"/>
</dbReference>
<organism evidence="8 9">
    <name type="scientific">Streptomyces axinellae</name>
    <dbReference type="NCBI Taxonomy" id="552788"/>
    <lineage>
        <taxon>Bacteria</taxon>
        <taxon>Bacillati</taxon>
        <taxon>Actinomycetota</taxon>
        <taxon>Actinomycetes</taxon>
        <taxon>Kitasatosporales</taxon>
        <taxon>Streptomycetaceae</taxon>
        <taxon>Streptomyces</taxon>
    </lineage>
</organism>
<dbReference type="PANTHER" id="PTHR28629">
    <property type="entry name" value="TRIOKINASE/FMN CYCLASE"/>
    <property type="match status" value="1"/>
</dbReference>
<dbReference type="Gene3D" id="3.40.50.10440">
    <property type="entry name" value="Dihydroxyacetone kinase, domain 1"/>
    <property type="match status" value="1"/>
</dbReference>
<dbReference type="Proteomes" id="UP001501447">
    <property type="component" value="Unassembled WGS sequence"/>
</dbReference>
<evidence type="ECO:0000256" key="3">
    <source>
        <dbReference type="ARBA" id="ARBA00022777"/>
    </source>
</evidence>
<feature type="compositionally biased region" description="Low complexity" evidence="5">
    <location>
        <begin position="350"/>
        <end position="366"/>
    </location>
</feature>
<feature type="region of interest" description="Disordered" evidence="5">
    <location>
        <begin position="537"/>
        <end position="562"/>
    </location>
</feature>
<keyword evidence="4" id="KW-0067">ATP-binding</keyword>
<feature type="domain" description="DhaL" evidence="6">
    <location>
        <begin position="372"/>
        <end position="574"/>
    </location>
</feature>
<evidence type="ECO:0000313" key="9">
    <source>
        <dbReference type="Proteomes" id="UP001501447"/>
    </source>
</evidence>
<dbReference type="InterPro" id="IPR050861">
    <property type="entry name" value="Dihydroxyacetone_Kinase"/>
</dbReference>
<comment type="caution">
    <text evidence="8">The sequence shown here is derived from an EMBL/GenBank/DDBJ whole genome shotgun (WGS) entry which is preliminary data.</text>
</comment>
<feature type="region of interest" description="Disordered" evidence="5">
    <location>
        <begin position="330"/>
        <end position="366"/>
    </location>
</feature>
<evidence type="ECO:0000256" key="5">
    <source>
        <dbReference type="SAM" id="MobiDB-lite"/>
    </source>
</evidence>
<dbReference type="RefSeq" id="WP_344568019.1">
    <property type="nucleotide sequence ID" value="NZ_BAAARJ010000014.1"/>
</dbReference>
<dbReference type="Pfam" id="PF02733">
    <property type="entry name" value="Dak1"/>
    <property type="match status" value="1"/>
</dbReference>
<evidence type="ECO:0000256" key="2">
    <source>
        <dbReference type="ARBA" id="ARBA00022741"/>
    </source>
</evidence>
<dbReference type="Gene3D" id="1.25.40.340">
    <property type="match status" value="1"/>
</dbReference>
<dbReference type="Pfam" id="PF02734">
    <property type="entry name" value="Dak2"/>
    <property type="match status" value="1"/>
</dbReference>
<dbReference type="SUPFAM" id="SSF82549">
    <property type="entry name" value="DAK1/DegV-like"/>
    <property type="match status" value="1"/>
</dbReference>
<reference evidence="8 9" key="1">
    <citation type="journal article" date="2019" name="Int. J. Syst. Evol. Microbiol.">
        <title>The Global Catalogue of Microorganisms (GCM) 10K type strain sequencing project: providing services to taxonomists for standard genome sequencing and annotation.</title>
        <authorList>
            <consortium name="The Broad Institute Genomics Platform"/>
            <consortium name="The Broad Institute Genome Sequencing Center for Infectious Disease"/>
            <person name="Wu L."/>
            <person name="Ma J."/>
        </authorList>
    </citation>
    <scope>NUCLEOTIDE SEQUENCE [LARGE SCALE GENOMIC DNA]</scope>
    <source>
        <strain evidence="8 9">JCM 16373</strain>
    </source>
</reference>
<gene>
    <name evidence="8" type="primary">derK</name>
    <name evidence="8" type="ORF">GCM10009863_43650</name>
</gene>
<evidence type="ECO:0000256" key="4">
    <source>
        <dbReference type="ARBA" id="ARBA00022840"/>
    </source>
</evidence>
<keyword evidence="9" id="KW-1185">Reference proteome</keyword>
<dbReference type="InterPro" id="IPR036117">
    <property type="entry name" value="DhaL_dom_sf"/>
</dbReference>
<evidence type="ECO:0000256" key="1">
    <source>
        <dbReference type="ARBA" id="ARBA00022679"/>
    </source>
</evidence>
<feature type="domain" description="DhaK" evidence="7">
    <location>
        <begin position="7"/>
        <end position="331"/>
    </location>
</feature>
<accession>A0ABN3QEK1</accession>
<evidence type="ECO:0000259" key="6">
    <source>
        <dbReference type="PROSITE" id="PS51480"/>
    </source>
</evidence>
<protein>
    <submittedName>
        <fullName evidence="8">D-erythrulose 4-kinase</fullName>
    </submittedName>
</protein>
<dbReference type="SUPFAM" id="SSF101473">
    <property type="entry name" value="DhaL-like"/>
    <property type="match status" value="1"/>
</dbReference>
<dbReference type="InterPro" id="IPR004007">
    <property type="entry name" value="DhaL_dom"/>
</dbReference>
<sequence>MTRLFNDPSRFTDDMVNGFAAAHPEHVRAVHGGVVRAQRPAAAKVAVLTGGGSGHYPAFCGVVGPGFADGSVIGNVFTSPSAAQAHSVAREAESGAGVLFLFGNYAGDVMNFGQAAQRLTGEGIEARCFAVTDDIASAPAGSDEERAKRRGIAGGFVVFKTASAAAEEGADLAEVVRIAEHTNARTRTLGVAFAGCTLPGQREPLFTVPEGRLGLGLGIHGEPGVSESELTSAEDLARTLVEGLLAERPADAAGNRVAVLLNGLGATKYEELYVLWATVSRLLAEAGLETVRPEVGELVTSLDMAGCSLTLTWLDDELERLWLAPADTPSYRRGEVAPQNPAVAERAPEPRSATATRTETPTATGGAVAVSAAAVRALRAAHTLLHDQEERLGKLDAVAGDGDHGRGMCKGVDAALAAAEQAEDADAARAALLAAAGDAWAAEAGGTSGALWGAGLRAAGSALPADRPAEPAELAAAARAALEAVTSLGGARPGDKTLVDALDPFVTAFARSVGEGAGAGAAFAAAAAEAGTAAEATARLSPRLGRARPLAERSVGTPDPGATSLAMVLTEAATALATDG</sequence>
<keyword evidence="3" id="KW-0418">Kinase</keyword>
<dbReference type="Gene3D" id="3.30.1180.20">
    <property type="entry name" value="Dihydroxyacetone kinase, domain 2"/>
    <property type="match status" value="1"/>
</dbReference>
<keyword evidence="1" id="KW-0808">Transferase</keyword>
<dbReference type="InterPro" id="IPR004006">
    <property type="entry name" value="DhaK_dom"/>
</dbReference>
<proteinExistence type="predicted"/>
<name>A0ABN3QEK1_9ACTN</name>
<keyword evidence="2" id="KW-0547">Nucleotide-binding</keyword>
<dbReference type="SMART" id="SM01120">
    <property type="entry name" value="Dak2"/>
    <property type="match status" value="1"/>
</dbReference>
<dbReference type="EMBL" id="BAAARJ010000014">
    <property type="protein sequence ID" value="GAA2624435.1"/>
    <property type="molecule type" value="Genomic_DNA"/>
</dbReference>